<dbReference type="InterPro" id="IPR013083">
    <property type="entry name" value="Znf_RING/FYVE/PHD"/>
</dbReference>
<dbReference type="GO" id="GO:0008270">
    <property type="term" value="F:zinc ion binding"/>
    <property type="evidence" value="ECO:0007669"/>
    <property type="project" value="UniProtKB-KW"/>
</dbReference>
<dbReference type="InterPro" id="IPR017907">
    <property type="entry name" value="Znf_RING_CS"/>
</dbReference>
<keyword evidence="5" id="KW-0175">Coiled coil</keyword>
<dbReference type="AlphaFoldDB" id="A0AAV9VB68"/>
<reference evidence="8 9" key="1">
    <citation type="submission" date="2019-10" db="EMBL/GenBank/DDBJ databases">
        <authorList>
            <person name="Palmer J.M."/>
        </authorList>
    </citation>
    <scope>NUCLEOTIDE SEQUENCE [LARGE SCALE GENOMIC DNA]</scope>
    <source>
        <strain evidence="8 9">TWF730</strain>
    </source>
</reference>
<organism evidence="8 9">
    <name type="scientific">Orbilia blumenaviensis</name>
    <dbReference type="NCBI Taxonomy" id="1796055"/>
    <lineage>
        <taxon>Eukaryota</taxon>
        <taxon>Fungi</taxon>
        <taxon>Dikarya</taxon>
        <taxon>Ascomycota</taxon>
        <taxon>Pezizomycotina</taxon>
        <taxon>Orbiliomycetes</taxon>
        <taxon>Orbiliales</taxon>
        <taxon>Orbiliaceae</taxon>
        <taxon>Orbilia</taxon>
    </lineage>
</organism>
<comment type="caution">
    <text evidence="8">The sequence shown here is derived from an EMBL/GenBank/DDBJ whole genome shotgun (WGS) entry which is preliminary data.</text>
</comment>
<protein>
    <recommendedName>
        <fullName evidence="7">RING-type domain-containing protein</fullName>
    </recommendedName>
</protein>
<proteinExistence type="predicted"/>
<dbReference type="EMBL" id="JAVHNS010000004">
    <property type="protein sequence ID" value="KAK6358429.1"/>
    <property type="molecule type" value="Genomic_DNA"/>
</dbReference>
<dbReference type="PROSITE" id="PS50089">
    <property type="entry name" value="ZF_RING_2"/>
    <property type="match status" value="1"/>
</dbReference>
<name>A0AAV9VB68_9PEZI</name>
<gene>
    <name evidence="8" type="ORF">TWF730_007763</name>
</gene>
<dbReference type="GO" id="GO:0005634">
    <property type="term" value="C:nucleus"/>
    <property type="evidence" value="ECO:0007669"/>
    <property type="project" value="TreeGrafter"/>
</dbReference>
<evidence type="ECO:0000259" key="7">
    <source>
        <dbReference type="PROSITE" id="PS50089"/>
    </source>
</evidence>
<dbReference type="PANTHER" id="PTHR13063:SF10">
    <property type="entry name" value="NITRIC OXIDE SYNTHASE-INTERACTING PROTEIN"/>
    <property type="match status" value="1"/>
</dbReference>
<dbReference type="PANTHER" id="PTHR13063">
    <property type="entry name" value="ENOS INTERACTING PROTEIN"/>
    <property type="match status" value="1"/>
</dbReference>
<dbReference type="Proteomes" id="UP001373714">
    <property type="component" value="Unassembled WGS sequence"/>
</dbReference>
<feature type="region of interest" description="Disordered" evidence="6">
    <location>
        <begin position="342"/>
        <end position="377"/>
    </location>
</feature>
<dbReference type="GO" id="GO:0061630">
    <property type="term" value="F:ubiquitin protein ligase activity"/>
    <property type="evidence" value="ECO:0007669"/>
    <property type="project" value="InterPro"/>
</dbReference>
<evidence type="ECO:0000313" key="8">
    <source>
        <dbReference type="EMBL" id="KAK6358429.1"/>
    </source>
</evidence>
<dbReference type="InterPro" id="IPR027370">
    <property type="entry name" value="Znf-RING_euk"/>
</dbReference>
<feature type="region of interest" description="Disordered" evidence="6">
    <location>
        <begin position="115"/>
        <end position="151"/>
    </location>
</feature>
<dbReference type="PROSITE" id="PS00518">
    <property type="entry name" value="ZF_RING_1"/>
    <property type="match status" value="1"/>
</dbReference>
<keyword evidence="1" id="KW-0479">Metal-binding</keyword>
<evidence type="ECO:0000256" key="6">
    <source>
        <dbReference type="SAM" id="MobiDB-lite"/>
    </source>
</evidence>
<dbReference type="InterPro" id="IPR016818">
    <property type="entry name" value="NOSIP"/>
</dbReference>
<feature type="coiled-coil region" evidence="5">
    <location>
        <begin position="60"/>
        <end position="103"/>
    </location>
</feature>
<evidence type="ECO:0000256" key="3">
    <source>
        <dbReference type="ARBA" id="ARBA00022833"/>
    </source>
</evidence>
<feature type="domain" description="RING-type" evidence="7">
    <location>
        <begin position="280"/>
        <end position="335"/>
    </location>
</feature>
<evidence type="ECO:0000313" key="9">
    <source>
        <dbReference type="Proteomes" id="UP001373714"/>
    </source>
</evidence>
<feature type="compositionally biased region" description="Polar residues" evidence="6">
    <location>
        <begin position="141"/>
        <end position="151"/>
    </location>
</feature>
<feature type="compositionally biased region" description="Basic and acidic residues" evidence="6">
    <location>
        <begin position="351"/>
        <end position="362"/>
    </location>
</feature>
<dbReference type="InterPro" id="IPR001841">
    <property type="entry name" value="Znf_RING"/>
</dbReference>
<dbReference type="FunFam" id="3.30.40.10:FF:000673">
    <property type="entry name" value="RING finger domain protein, putative"/>
    <property type="match status" value="1"/>
</dbReference>
<evidence type="ECO:0000256" key="5">
    <source>
        <dbReference type="SAM" id="Coils"/>
    </source>
</evidence>
<evidence type="ECO:0000256" key="4">
    <source>
        <dbReference type="PROSITE-ProRule" id="PRU00175"/>
    </source>
</evidence>
<keyword evidence="2 4" id="KW-0863">Zinc-finger</keyword>
<sequence length="394" mass="44120">MNSSSSWFTSYERSLLKSDYGTQRHRLTRDHSKPLDSCNLCLQRARDPVCCSSHGDIFCRECAFSNLLSQRNEIKRLQKEIEKRHAEEEEERVRLEKEAVERGVKEFEELQMGLERRRLNNSSSNNNKKNNSKRKADEIDNNTGNTAPTQTIIGRENGKITIEETDTSPSRGSKRSKTFTLDESELLRIARSDRERLKTSITAEKSAASAPKLPSFWIPSLTPSLSTAEIAPTKPPKLQPVCPGSDPEKLHNYSLKSLVSVKFSEEEEEKNKHGEKARICPSCKKGLSNETKAVVAKPCGHVICRPCVKKFILHSDDPHAHLSGEEHRIQCSVCETDLSETSTTSKSSKKRDKDKDKEKDSIKPGLVQISSDGTGFTAGGGKVLAKKEMVAFQC</sequence>
<evidence type="ECO:0000256" key="1">
    <source>
        <dbReference type="ARBA" id="ARBA00022723"/>
    </source>
</evidence>
<keyword evidence="9" id="KW-1185">Reference proteome</keyword>
<accession>A0AAV9VB68</accession>
<dbReference type="Gene3D" id="3.30.40.10">
    <property type="entry name" value="Zinc/RING finger domain, C3HC4 (zinc finger)"/>
    <property type="match status" value="1"/>
</dbReference>
<keyword evidence="3" id="KW-0862">Zinc</keyword>
<dbReference type="SUPFAM" id="SSF57850">
    <property type="entry name" value="RING/U-box"/>
    <property type="match status" value="1"/>
</dbReference>
<evidence type="ECO:0000256" key="2">
    <source>
        <dbReference type="ARBA" id="ARBA00022771"/>
    </source>
</evidence>
<feature type="compositionally biased region" description="Low complexity" evidence="6">
    <location>
        <begin position="120"/>
        <end position="129"/>
    </location>
</feature>
<dbReference type="Pfam" id="PF13445">
    <property type="entry name" value="zf-RING_UBOX"/>
    <property type="match status" value="1"/>
</dbReference>